<dbReference type="Gene3D" id="3.40.50.150">
    <property type="entry name" value="Vaccinia Virus protein VP39"/>
    <property type="match status" value="1"/>
</dbReference>
<dbReference type="InterPro" id="IPR029063">
    <property type="entry name" value="SAM-dependent_MTases_sf"/>
</dbReference>
<dbReference type="SUPFAM" id="SSF53335">
    <property type="entry name" value="S-adenosyl-L-methionine-dependent methyltransferases"/>
    <property type="match status" value="1"/>
</dbReference>
<feature type="domain" description="Methyltransferase" evidence="3">
    <location>
        <begin position="42"/>
        <end position="136"/>
    </location>
</feature>
<comment type="caution">
    <text evidence="4">The sequence shown here is derived from an EMBL/GenBank/DDBJ whole genome shotgun (WGS) entry which is preliminary data.</text>
</comment>
<name>A0ABQ4F2N3_9ACTN</name>
<evidence type="ECO:0000256" key="2">
    <source>
        <dbReference type="ARBA" id="ARBA00022679"/>
    </source>
</evidence>
<accession>A0ABQ4F2N3</accession>
<evidence type="ECO:0000256" key="1">
    <source>
        <dbReference type="ARBA" id="ARBA00022603"/>
    </source>
</evidence>
<gene>
    <name evidence="4" type="ORF">Pma05_77360</name>
</gene>
<proteinExistence type="predicted"/>
<evidence type="ECO:0000313" key="5">
    <source>
        <dbReference type="Proteomes" id="UP000621500"/>
    </source>
</evidence>
<organism evidence="4 5">
    <name type="scientific">Plantactinospora mayteni</name>
    <dbReference type="NCBI Taxonomy" id="566021"/>
    <lineage>
        <taxon>Bacteria</taxon>
        <taxon>Bacillati</taxon>
        <taxon>Actinomycetota</taxon>
        <taxon>Actinomycetes</taxon>
        <taxon>Micromonosporales</taxon>
        <taxon>Micromonosporaceae</taxon>
        <taxon>Plantactinospora</taxon>
    </lineage>
</organism>
<dbReference type="PANTHER" id="PTHR43861">
    <property type="entry name" value="TRANS-ACONITATE 2-METHYLTRANSFERASE-RELATED"/>
    <property type="match status" value="1"/>
</dbReference>
<keyword evidence="1" id="KW-0489">Methyltransferase</keyword>
<evidence type="ECO:0000259" key="3">
    <source>
        <dbReference type="Pfam" id="PF13649"/>
    </source>
</evidence>
<reference evidence="4 5" key="1">
    <citation type="submission" date="2021-01" db="EMBL/GenBank/DDBJ databases">
        <title>Whole genome shotgun sequence of Plantactinospora mayteni NBRC 109088.</title>
        <authorList>
            <person name="Komaki H."/>
            <person name="Tamura T."/>
        </authorList>
    </citation>
    <scope>NUCLEOTIDE SEQUENCE [LARGE SCALE GENOMIC DNA]</scope>
    <source>
        <strain evidence="4 5">NBRC 109088</strain>
    </source>
</reference>
<dbReference type="RefSeq" id="WP_203862451.1">
    <property type="nucleotide sequence ID" value="NZ_BAAAZQ010000035.1"/>
</dbReference>
<protein>
    <recommendedName>
        <fullName evidence="3">Methyltransferase domain-containing protein</fullName>
    </recommendedName>
</protein>
<evidence type="ECO:0000313" key="4">
    <source>
        <dbReference type="EMBL" id="GIH01164.1"/>
    </source>
</evidence>
<dbReference type="InterPro" id="IPR041698">
    <property type="entry name" value="Methyltransf_25"/>
</dbReference>
<sequence length="253" mass="28133">MAEYDTFADQYDQAFTLFPFRTHIEAYSLLKRVGEVRDQAWLDAACGSGPYARALRRRGATRVVGIDISGEMLRVARAAEEADPLGIEYVQHDVGDMPVLGNFDGAIGSYLLHYGTTEEHLRAMCRNIAANLRPGGRLVTYQLNPAFSRRPDYYLPYGSEIFLDPDAPLTDGDPVPFRITVPGFRSPEVTAYYWTRATLDDALRAAGFAVIRWIMPELSPEAAQGLDPEQWHDYLAEPLCVVVECVKGPATPA</sequence>
<dbReference type="Pfam" id="PF13649">
    <property type="entry name" value="Methyltransf_25"/>
    <property type="match status" value="1"/>
</dbReference>
<dbReference type="PANTHER" id="PTHR43861:SF1">
    <property type="entry name" value="TRANS-ACONITATE 2-METHYLTRANSFERASE"/>
    <property type="match status" value="1"/>
</dbReference>
<keyword evidence="5" id="KW-1185">Reference proteome</keyword>
<dbReference type="EMBL" id="BONX01000065">
    <property type="protein sequence ID" value="GIH01164.1"/>
    <property type="molecule type" value="Genomic_DNA"/>
</dbReference>
<dbReference type="CDD" id="cd02440">
    <property type="entry name" value="AdoMet_MTases"/>
    <property type="match status" value="1"/>
</dbReference>
<keyword evidence="2" id="KW-0808">Transferase</keyword>
<dbReference type="Proteomes" id="UP000621500">
    <property type="component" value="Unassembled WGS sequence"/>
</dbReference>